<comment type="subunit">
    <text evidence="13">Homodimer.</text>
</comment>
<evidence type="ECO:0000313" key="16">
    <source>
        <dbReference type="EMBL" id="HIX20165.1"/>
    </source>
</evidence>
<accession>A0A9D2AHA2</accession>
<dbReference type="GO" id="GO:0004076">
    <property type="term" value="F:biotin synthase activity"/>
    <property type="evidence" value="ECO:0007669"/>
    <property type="project" value="UniProtKB-UniRule"/>
</dbReference>
<dbReference type="Proteomes" id="UP000823964">
    <property type="component" value="Unassembled WGS sequence"/>
</dbReference>
<dbReference type="Gene3D" id="3.20.20.70">
    <property type="entry name" value="Aldolase class I"/>
    <property type="match status" value="1"/>
</dbReference>
<feature type="binding site" evidence="13 14">
    <location>
        <position position="66"/>
    </location>
    <ligand>
        <name>[4Fe-4S] cluster</name>
        <dbReference type="ChEBI" id="CHEBI:49883"/>
        <note>4Fe-4S-S-AdoMet</note>
    </ligand>
</feature>
<dbReference type="EMBL" id="DXFQ01000109">
    <property type="protein sequence ID" value="HIX20165.1"/>
    <property type="molecule type" value="Genomic_DNA"/>
</dbReference>
<dbReference type="GO" id="GO:0005506">
    <property type="term" value="F:iron ion binding"/>
    <property type="evidence" value="ECO:0007669"/>
    <property type="project" value="UniProtKB-UniRule"/>
</dbReference>
<evidence type="ECO:0000256" key="11">
    <source>
        <dbReference type="ARBA" id="ARBA00023014"/>
    </source>
</evidence>
<dbReference type="SUPFAM" id="SSF102114">
    <property type="entry name" value="Radical SAM enzymes"/>
    <property type="match status" value="1"/>
</dbReference>
<keyword evidence="8 13" id="KW-0479">Metal-binding</keyword>
<comment type="catalytic activity">
    <reaction evidence="12 13">
        <text>(4R,5S)-dethiobiotin + (sulfur carrier)-SH + 2 reduced [2Fe-2S]-[ferredoxin] + 2 S-adenosyl-L-methionine = (sulfur carrier)-H + biotin + 2 5'-deoxyadenosine + 2 L-methionine + 2 oxidized [2Fe-2S]-[ferredoxin]</text>
        <dbReference type="Rhea" id="RHEA:22060"/>
        <dbReference type="Rhea" id="RHEA-COMP:10000"/>
        <dbReference type="Rhea" id="RHEA-COMP:10001"/>
        <dbReference type="Rhea" id="RHEA-COMP:14737"/>
        <dbReference type="Rhea" id="RHEA-COMP:14739"/>
        <dbReference type="ChEBI" id="CHEBI:17319"/>
        <dbReference type="ChEBI" id="CHEBI:29917"/>
        <dbReference type="ChEBI" id="CHEBI:33737"/>
        <dbReference type="ChEBI" id="CHEBI:33738"/>
        <dbReference type="ChEBI" id="CHEBI:57586"/>
        <dbReference type="ChEBI" id="CHEBI:57844"/>
        <dbReference type="ChEBI" id="CHEBI:59789"/>
        <dbReference type="ChEBI" id="CHEBI:64428"/>
        <dbReference type="ChEBI" id="CHEBI:149473"/>
        <dbReference type="EC" id="2.8.1.6"/>
    </reaction>
</comment>
<keyword evidence="4 13" id="KW-0004">4Fe-4S</keyword>
<evidence type="ECO:0000256" key="6">
    <source>
        <dbReference type="ARBA" id="ARBA00022691"/>
    </source>
</evidence>
<feature type="binding site" evidence="13 14">
    <location>
        <position position="137"/>
    </location>
    <ligand>
        <name>[2Fe-2S] cluster</name>
        <dbReference type="ChEBI" id="CHEBI:190135"/>
    </ligand>
</feature>
<keyword evidence="6 13" id="KW-0949">S-adenosyl-L-methionine</keyword>
<keyword evidence="11 13" id="KW-0411">Iron-sulfur</keyword>
<feature type="domain" description="Radical SAM core" evidence="15">
    <location>
        <begin position="41"/>
        <end position="272"/>
    </location>
</feature>
<evidence type="ECO:0000256" key="10">
    <source>
        <dbReference type="ARBA" id="ARBA00023004"/>
    </source>
</evidence>
<evidence type="ECO:0000256" key="13">
    <source>
        <dbReference type="HAMAP-Rule" id="MF_01694"/>
    </source>
</evidence>
<comment type="caution">
    <text evidence="13">Lacks conserved residue(s) required for the propagation of feature annotation.</text>
</comment>
<evidence type="ECO:0000256" key="3">
    <source>
        <dbReference type="ARBA" id="ARBA00012236"/>
    </source>
</evidence>
<evidence type="ECO:0000256" key="14">
    <source>
        <dbReference type="PIRSR" id="PIRSR001619-1"/>
    </source>
</evidence>
<dbReference type="InterPro" id="IPR006638">
    <property type="entry name" value="Elp3/MiaA/NifB-like_rSAM"/>
</dbReference>
<comment type="cofactor">
    <cofactor evidence="14">
        <name>[2Fe-2S] cluster</name>
        <dbReference type="ChEBI" id="CHEBI:190135"/>
    </cofactor>
    <text evidence="14">Binds 1 [2Fe-2S] cluster. The cluster is coordinated with 3 cysteines and 1 arginine.</text>
</comment>
<dbReference type="SMART" id="SM00729">
    <property type="entry name" value="Elp3"/>
    <property type="match status" value="1"/>
</dbReference>
<organism evidence="16 17">
    <name type="scientific">Candidatus Akkermansia intestinigallinarum</name>
    <dbReference type="NCBI Taxonomy" id="2838431"/>
    <lineage>
        <taxon>Bacteria</taxon>
        <taxon>Pseudomonadati</taxon>
        <taxon>Verrucomicrobiota</taxon>
        <taxon>Verrucomicrobiia</taxon>
        <taxon>Verrucomicrobiales</taxon>
        <taxon>Akkermansiaceae</taxon>
        <taxon>Akkermansia</taxon>
    </lineage>
</organism>
<dbReference type="PROSITE" id="PS51918">
    <property type="entry name" value="RADICAL_SAM"/>
    <property type="match status" value="1"/>
</dbReference>
<dbReference type="InterPro" id="IPR007197">
    <property type="entry name" value="rSAM"/>
</dbReference>
<dbReference type="CDD" id="cd01335">
    <property type="entry name" value="Radical_SAM"/>
    <property type="match status" value="1"/>
</dbReference>
<evidence type="ECO:0000256" key="2">
    <source>
        <dbReference type="ARBA" id="ARBA00010765"/>
    </source>
</evidence>
<dbReference type="InterPro" id="IPR002684">
    <property type="entry name" value="Biotin_synth/BioAB"/>
</dbReference>
<name>A0A9D2AHA2_9BACT</name>
<dbReference type="InterPro" id="IPR058240">
    <property type="entry name" value="rSAM_sf"/>
</dbReference>
<keyword evidence="10 13" id="KW-0408">Iron</keyword>
<keyword evidence="5 13" id="KW-0808">Transferase</keyword>
<reference evidence="16" key="1">
    <citation type="journal article" date="2021" name="PeerJ">
        <title>Extensive microbial diversity within the chicken gut microbiome revealed by metagenomics and culture.</title>
        <authorList>
            <person name="Gilroy R."/>
            <person name="Ravi A."/>
            <person name="Getino M."/>
            <person name="Pursley I."/>
            <person name="Horton D.L."/>
            <person name="Alikhan N.F."/>
            <person name="Baker D."/>
            <person name="Gharbi K."/>
            <person name="Hall N."/>
            <person name="Watson M."/>
            <person name="Adriaenssens E.M."/>
            <person name="Foster-Nyarko E."/>
            <person name="Jarju S."/>
            <person name="Secka A."/>
            <person name="Antonio M."/>
            <person name="Oren A."/>
            <person name="Chaudhuri R.R."/>
            <person name="La Ragione R."/>
            <person name="Hildebrand F."/>
            <person name="Pallen M.J."/>
        </authorList>
    </citation>
    <scope>NUCLEOTIDE SEQUENCE</scope>
    <source>
        <strain evidence="16">14975</strain>
    </source>
</reference>
<evidence type="ECO:0000256" key="12">
    <source>
        <dbReference type="ARBA" id="ARBA00051157"/>
    </source>
</evidence>
<comment type="caution">
    <text evidence="16">The sequence shown here is derived from an EMBL/GenBank/DDBJ whole genome shotgun (WGS) entry which is preliminary data.</text>
</comment>
<evidence type="ECO:0000256" key="4">
    <source>
        <dbReference type="ARBA" id="ARBA00022485"/>
    </source>
</evidence>
<dbReference type="AlphaFoldDB" id="A0A9D2AHA2"/>
<feature type="binding site" evidence="13 14">
    <location>
        <position position="267"/>
    </location>
    <ligand>
        <name>[2Fe-2S] cluster</name>
        <dbReference type="ChEBI" id="CHEBI:190135"/>
    </ligand>
</feature>
<comment type="function">
    <text evidence="13">Catalyzes the conversion of dethiobiotin (DTB) to biotin by the insertion of a sulfur atom into dethiobiotin via a radical-based mechanism.</text>
</comment>
<evidence type="ECO:0000313" key="17">
    <source>
        <dbReference type="Proteomes" id="UP000823964"/>
    </source>
</evidence>
<dbReference type="PIRSF" id="PIRSF001619">
    <property type="entry name" value="Biotin_synth"/>
    <property type="match status" value="1"/>
</dbReference>
<dbReference type="SFLD" id="SFLDG01278">
    <property type="entry name" value="biotin_synthase_like"/>
    <property type="match status" value="1"/>
</dbReference>
<dbReference type="Pfam" id="PF06968">
    <property type="entry name" value="BATS"/>
    <property type="match status" value="1"/>
</dbReference>
<dbReference type="SFLD" id="SFLDG01060">
    <property type="entry name" value="BATS_domain_containing"/>
    <property type="match status" value="1"/>
</dbReference>
<dbReference type="EC" id="2.8.1.6" evidence="3 13"/>
<feature type="binding site" evidence="13 14">
    <location>
        <position position="59"/>
    </location>
    <ligand>
        <name>[4Fe-4S] cluster</name>
        <dbReference type="ChEBI" id="CHEBI:49883"/>
        <note>4Fe-4S-S-AdoMet</note>
    </ligand>
</feature>
<protein>
    <recommendedName>
        <fullName evidence="3 13">Biotin synthase</fullName>
        <ecNumber evidence="3 13">2.8.1.6</ecNumber>
    </recommendedName>
</protein>
<dbReference type="GO" id="GO:0009102">
    <property type="term" value="P:biotin biosynthetic process"/>
    <property type="evidence" value="ECO:0007669"/>
    <property type="project" value="UniProtKB-UniRule"/>
</dbReference>
<evidence type="ECO:0000256" key="1">
    <source>
        <dbReference type="ARBA" id="ARBA00004942"/>
    </source>
</evidence>
<dbReference type="InterPro" id="IPR013785">
    <property type="entry name" value="Aldolase_TIM"/>
</dbReference>
<dbReference type="SFLD" id="SFLDS00029">
    <property type="entry name" value="Radical_SAM"/>
    <property type="match status" value="1"/>
</dbReference>
<dbReference type="SMART" id="SM00876">
    <property type="entry name" value="BATS"/>
    <property type="match status" value="1"/>
</dbReference>
<evidence type="ECO:0000256" key="9">
    <source>
        <dbReference type="ARBA" id="ARBA00022756"/>
    </source>
</evidence>
<comment type="similarity">
    <text evidence="2 13">Belongs to the radical SAM superfamily. Biotin synthase family.</text>
</comment>
<dbReference type="Pfam" id="PF04055">
    <property type="entry name" value="Radical_SAM"/>
    <property type="match status" value="1"/>
</dbReference>
<dbReference type="InterPro" id="IPR024177">
    <property type="entry name" value="Biotin_synthase"/>
</dbReference>
<evidence type="ECO:0000256" key="8">
    <source>
        <dbReference type="ARBA" id="ARBA00022723"/>
    </source>
</evidence>
<feature type="binding site" evidence="13 14">
    <location>
        <position position="197"/>
    </location>
    <ligand>
        <name>[2Fe-2S] cluster</name>
        <dbReference type="ChEBI" id="CHEBI:190135"/>
    </ligand>
</feature>
<evidence type="ECO:0000256" key="7">
    <source>
        <dbReference type="ARBA" id="ARBA00022714"/>
    </source>
</evidence>
<comment type="pathway">
    <text evidence="1 13">Cofactor biosynthesis; biotin biosynthesis; biotin from 7,8-diaminononanoate: step 2/2.</text>
</comment>
<dbReference type="InterPro" id="IPR010722">
    <property type="entry name" value="BATS_dom"/>
</dbReference>
<feature type="binding site" evidence="13 14">
    <location>
        <position position="63"/>
    </location>
    <ligand>
        <name>[4Fe-4S] cluster</name>
        <dbReference type="ChEBI" id="CHEBI:49883"/>
        <note>4Fe-4S-S-AdoMet</note>
    </ligand>
</feature>
<keyword evidence="9 13" id="KW-0093">Biotin biosynthesis</keyword>
<dbReference type="GO" id="GO:0051537">
    <property type="term" value="F:2 iron, 2 sulfur cluster binding"/>
    <property type="evidence" value="ECO:0007669"/>
    <property type="project" value="UniProtKB-KW"/>
</dbReference>
<keyword evidence="7 13" id="KW-0001">2Fe-2S</keyword>
<dbReference type="HAMAP" id="MF_01694">
    <property type="entry name" value="BioB"/>
    <property type="match status" value="1"/>
</dbReference>
<dbReference type="GO" id="GO:0051539">
    <property type="term" value="F:4 iron, 4 sulfur cluster binding"/>
    <property type="evidence" value="ECO:0007669"/>
    <property type="project" value="UniProtKB-KW"/>
</dbReference>
<gene>
    <name evidence="13 16" type="primary">bioB</name>
    <name evidence="16" type="ORF">H9862_06145</name>
</gene>
<reference evidence="16" key="2">
    <citation type="submission" date="2021-04" db="EMBL/GenBank/DDBJ databases">
        <authorList>
            <person name="Gilroy R."/>
        </authorList>
    </citation>
    <scope>NUCLEOTIDE SEQUENCE</scope>
    <source>
        <strain evidence="16">14975</strain>
    </source>
</reference>
<dbReference type="NCBIfam" id="TIGR00433">
    <property type="entry name" value="bioB"/>
    <property type="match status" value="1"/>
</dbReference>
<comment type="cofactor">
    <cofactor evidence="13 14">
        <name>[4Fe-4S] cluster</name>
        <dbReference type="ChEBI" id="CHEBI:49883"/>
    </cofactor>
    <text evidence="13 14">Binds 1 [4Fe-4S] cluster. The cluster is coordinated with 3 cysteines and an exchangeable S-adenosyl-L-methionine.</text>
</comment>
<sequence length="322" mass="35541">MTPYAALALQNGGLNREQARELLQLPEAELLASATALREHCSGKRVEACYIINAKSGNCNMNCKFCSQSGFNSTDIEHYPFKSAEDLAAIIESWEPYPVGRCGIVTSGGALTDDDVEKLARYIETRSAAGKKHPRLCGSLGRLKHRAIERLKAAGMTRLHHNLETNESFYPNVCTTQKWRDRLDTVHQAREHGLSVCCGGLFGLGESWEDRISFALELREEGIRNIPMNFLIPHPGTPMAGSPVMPPEEALRIIALFRHIIPDAILRICGGRVSVLKERQADMFAAGANAFMTGNYLTVAGETFEHDAAMLRRAGMELVDEL</sequence>
<evidence type="ECO:0000259" key="15">
    <source>
        <dbReference type="PROSITE" id="PS51918"/>
    </source>
</evidence>
<proteinExistence type="inferred from homology"/>
<evidence type="ECO:0000256" key="5">
    <source>
        <dbReference type="ARBA" id="ARBA00022679"/>
    </source>
</evidence>
<dbReference type="PANTHER" id="PTHR22976:SF2">
    <property type="entry name" value="BIOTIN SYNTHASE, MITOCHONDRIAL"/>
    <property type="match status" value="1"/>
</dbReference>
<comment type="cofactor">
    <cofactor evidence="13">
        <name>[2Fe-2S] cluster</name>
        <dbReference type="ChEBI" id="CHEBI:190135"/>
    </cofactor>
    <text evidence="13">Binds 1 [2Fe-2S] cluster. The cluster is coordinated with 3 cysteines and 1 arginine.</text>
</comment>
<dbReference type="PANTHER" id="PTHR22976">
    <property type="entry name" value="BIOTIN SYNTHASE"/>
    <property type="match status" value="1"/>
</dbReference>